<protein>
    <submittedName>
        <fullName evidence="1">Plasmid mobilization relaxosome protein MobC</fullName>
    </submittedName>
</protein>
<name>A0A4U7J4D9_9FIRM</name>
<keyword evidence="2" id="KW-1185">Reference proteome</keyword>
<gene>
    <name evidence="1" type="primary">mobC</name>
    <name evidence="1" type="ORF">EHE19_011820</name>
</gene>
<dbReference type="RefSeq" id="WP_137699288.1">
    <property type="nucleotide sequence ID" value="NZ_CP061336.1"/>
</dbReference>
<organism evidence="1 2">
    <name type="scientific">Ruminiclostridium herbifermentans</name>
    <dbReference type="NCBI Taxonomy" id="2488810"/>
    <lineage>
        <taxon>Bacteria</taxon>
        <taxon>Bacillati</taxon>
        <taxon>Bacillota</taxon>
        <taxon>Clostridia</taxon>
        <taxon>Eubacteriales</taxon>
        <taxon>Oscillospiraceae</taxon>
        <taxon>Ruminiclostridium</taxon>
    </lineage>
</organism>
<proteinExistence type="predicted"/>
<dbReference type="InterPro" id="IPR053842">
    <property type="entry name" value="NikA-like"/>
</dbReference>
<evidence type="ECO:0000313" key="2">
    <source>
        <dbReference type="Proteomes" id="UP000306409"/>
    </source>
</evidence>
<evidence type="ECO:0000313" key="1">
    <source>
        <dbReference type="EMBL" id="QNU65612.1"/>
    </source>
</evidence>
<accession>A0A4U7J4D9</accession>
<dbReference type="KEGG" id="rher:EHE19_011820"/>
<sequence>MRKEKMFAMRMSQPDYDRIQHKAGQAGMSMTGFLTASALDKNIVVVDGLDKVVTELKAIGKNLNQLTTLCNMGRITCLDLSEVKSSFGAVFDYLYDRMDRG</sequence>
<reference evidence="1 2" key="1">
    <citation type="submission" date="2020-09" db="EMBL/GenBank/DDBJ databases">
        <title>Characterization and genome sequencing of Ruminiclostridium sp. nov. MA18.</title>
        <authorList>
            <person name="Rettenmaier R."/>
            <person name="Kowollik M.-L."/>
            <person name="Liebl W."/>
            <person name="Zverlov V."/>
        </authorList>
    </citation>
    <scope>NUCLEOTIDE SEQUENCE [LARGE SCALE GENOMIC DNA]</scope>
    <source>
        <strain evidence="1 2">MA18</strain>
    </source>
</reference>
<dbReference type="OrthoDB" id="1645362at2"/>
<dbReference type="EMBL" id="CP061336">
    <property type="protein sequence ID" value="QNU65612.1"/>
    <property type="molecule type" value="Genomic_DNA"/>
</dbReference>
<dbReference type="AlphaFoldDB" id="A0A4U7J4D9"/>
<dbReference type="Pfam" id="PF21983">
    <property type="entry name" value="NikA-like"/>
    <property type="match status" value="1"/>
</dbReference>
<dbReference type="Proteomes" id="UP000306409">
    <property type="component" value="Chromosome"/>
</dbReference>